<gene>
    <name evidence="2" type="ORF">IM311_15830</name>
</gene>
<dbReference type="Proteomes" id="UP001296720">
    <property type="component" value="Unassembled WGS sequence"/>
</dbReference>
<organism evidence="2 3">
    <name type="scientific">Enterobacter pasteurii</name>
    <dbReference type="NCBI Taxonomy" id="3029761"/>
    <lineage>
        <taxon>Bacteria</taxon>
        <taxon>Pseudomonadati</taxon>
        <taxon>Pseudomonadota</taxon>
        <taxon>Gammaproteobacteria</taxon>
        <taxon>Enterobacterales</taxon>
        <taxon>Enterobacteriaceae</taxon>
        <taxon>Enterobacter</taxon>
        <taxon>Enterobacter cloacae complex</taxon>
    </lineage>
</organism>
<evidence type="ECO:0000256" key="1">
    <source>
        <dbReference type="SAM" id="MobiDB-lite"/>
    </source>
</evidence>
<name>A0ABR9Q9J6_9ENTR</name>
<accession>A0ABR9Q9J6</accession>
<protein>
    <submittedName>
        <fullName evidence="2">SANT/Myb domain-containing protein</fullName>
    </submittedName>
</protein>
<sequence>MNPSRYRNHRSPWTLHELAFVEKHYGSMATAAIAQRLGRTPASVRAAAHSMGCSSGNKTYAPWSEEEKEIVRTGYARGADHVLSLLPGRSRQTVRWMANRLGVVSARSWSPEEEAILAARYPEQGVTVADRLPGRTPEAVKLKACDMGIRYLGGESAGQKIWSEEEQQLLARNDHLKLPELLKLFPHRSRQSVKKARERLRKRKKLAGQRLSR</sequence>
<proteinExistence type="predicted"/>
<reference evidence="2 3" key="1">
    <citation type="submission" date="2020-10" db="EMBL/GenBank/DDBJ databases">
        <title>High risk of septic shock deaths with Enterobacter bugandensis among Enterobacter cloacae complex isolates that physiologically colonize newborns in neonatal intensive care unit bis.</title>
        <authorList>
            <person name="Girlich D."/>
            <person name="Ouzani S."/>
            <person name="Emeraud C."/>
            <person name="Bonnin R.A."/>
            <person name="Gauthier L."/>
            <person name="Le Sache N."/>
            <person name="Mokhtari M."/>
            <person name="Langlois I."/>
            <person name="Begasse C."/>
            <person name="Arangia N."/>
            <person name="Fournier S."/>
            <person name="Fortineau N."/>
            <person name="Naas T."/>
            <person name="Dortet L."/>
        </authorList>
    </citation>
    <scope>NUCLEOTIDE SEQUENCE [LARGE SCALE GENOMIC DNA]</scope>
    <source>
        <strain evidence="2 3">P40RS</strain>
    </source>
</reference>
<dbReference type="CDD" id="cd00167">
    <property type="entry name" value="SANT"/>
    <property type="match status" value="1"/>
</dbReference>
<dbReference type="RefSeq" id="WP_193354706.1">
    <property type="nucleotide sequence ID" value="NZ_JADBRO010000016.1"/>
</dbReference>
<evidence type="ECO:0000313" key="2">
    <source>
        <dbReference type="EMBL" id="MBE4855534.1"/>
    </source>
</evidence>
<feature type="region of interest" description="Disordered" evidence="1">
    <location>
        <begin position="189"/>
        <end position="213"/>
    </location>
</feature>
<evidence type="ECO:0000313" key="3">
    <source>
        <dbReference type="Proteomes" id="UP001296720"/>
    </source>
</evidence>
<dbReference type="InterPro" id="IPR001005">
    <property type="entry name" value="SANT/Myb"/>
</dbReference>
<keyword evidence="3" id="KW-1185">Reference proteome</keyword>
<dbReference type="EMBL" id="JADBRO010000016">
    <property type="protein sequence ID" value="MBE4855534.1"/>
    <property type="molecule type" value="Genomic_DNA"/>
</dbReference>
<comment type="caution">
    <text evidence="2">The sequence shown here is derived from an EMBL/GenBank/DDBJ whole genome shotgun (WGS) entry which is preliminary data.</text>
</comment>